<protein>
    <recommendedName>
        <fullName evidence="3">Signal peptidase I</fullName>
        <ecNumber evidence="3">3.4.21.89</ecNumber>
    </recommendedName>
</protein>
<evidence type="ECO:0000256" key="1">
    <source>
        <dbReference type="ARBA" id="ARBA00004401"/>
    </source>
</evidence>
<proteinExistence type="inferred from homology"/>
<dbReference type="KEGG" id="sgy:Sgly_1761"/>
<dbReference type="CDD" id="cd06530">
    <property type="entry name" value="S26_SPase_I"/>
    <property type="match status" value="1"/>
</dbReference>
<dbReference type="PANTHER" id="PTHR43390:SF1">
    <property type="entry name" value="CHLOROPLAST PROCESSING PEPTIDASE"/>
    <property type="match status" value="1"/>
</dbReference>
<dbReference type="SUPFAM" id="SSF51306">
    <property type="entry name" value="LexA/Signal peptidase"/>
    <property type="match status" value="1"/>
</dbReference>
<dbReference type="STRING" id="645991.Sgly_1761"/>
<dbReference type="eggNOG" id="COG0681">
    <property type="taxonomic scope" value="Bacteria"/>
</dbReference>
<sequence length="174" mass="19791">MLKKTTTEKSFLTYLSDIIEISLILFALSWVLKTYCFGLLTVEDQAMQPTLPASSMVAVYKGPDIWKRGEIVSYSSPDNAKLLIKRVIGLSGDTVEIRNGLTFINNQPLYEPYQPEKTTFDLPAVLVPENHIFVMNDNRHMRDDSRFNGLVETGLVQGKVLICYWPLSKIKIFL</sequence>
<evidence type="ECO:0000256" key="2">
    <source>
        <dbReference type="ARBA" id="ARBA00009370"/>
    </source>
</evidence>
<dbReference type="GO" id="GO:0005886">
    <property type="term" value="C:plasma membrane"/>
    <property type="evidence" value="ECO:0007669"/>
    <property type="project" value="UniProtKB-SubCell"/>
</dbReference>
<keyword evidence="3" id="KW-0378">Hydrolase</keyword>
<evidence type="ECO:0000313" key="6">
    <source>
        <dbReference type="Proteomes" id="UP000007488"/>
    </source>
</evidence>
<feature type="transmembrane region" description="Helical" evidence="3">
    <location>
        <begin position="12"/>
        <end position="32"/>
    </location>
</feature>
<feature type="domain" description="Peptidase S26" evidence="4">
    <location>
        <begin position="17"/>
        <end position="165"/>
    </location>
</feature>
<dbReference type="GO" id="GO:0004252">
    <property type="term" value="F:serine-type endopeptidase activity"/>
    <property type="evidence" value="ECO:0007669"/>
    <property type="project" value="InterPro"/>
</dbReference>
<dbReference type="InterPro" id="IPR019533">
    <property type="entry name" value="Peptidase_S26"/>
</dbReference>
<dbReference type="GO" id="GO:0006465">
    <property type="term" value="P:signal peptide processing"/>
    <property type="evidence" value="ECO:0007669"/>
    <property type="project" value="InterPro"/>
</dbReference>
<dbReference type="EC" id="3.4.21.89" evidence="3"/>
<keyword evidence="3" id="KW-0645">Protease</keyword>
<dbReference type="NCBIfam" id="TIGR02227">
    <property type="entry name" value="sigpep_I_bact"/>
    <property type="match status" value="1"/>
</dbReference>
<dbReference type="AlphaFoldDB" id="F0SZH2"/>
<accession>F0SZH2</accession>
<comment type="subcellular location">
    <subcellularLocation>
        <location evidence="1">Cell membrane</location>
        <topology evidence="1">Single-pass type II membrane protein</topology>
    </subcellularLocation>
    <subcellularLocation>
        <location evidence="3">Membrane</location>
        <topology evidence="3">Single-pass type II membrane protein</topology>
    </subcellularLocation>
</comment>
<evidence type="ECO:0000313" key="5">
    <source>
        <dbReference type="EMBL" id="ADY56058.1"/>
    </source>
</evidence>
<dbReference type="PANTHER" id="PTHR43390">
    <property type="entry name" value="SIGNAL PEPTIDASE I"/>
    <property type="match status" value="1"/>
</dbReference>
<evidence type="ECO:0000256" key="3">
    <source>
        <dbReference type="RuleBase" id="RU362042"/>
    </source>
</evidence>
<comment type="catalytic activity">
    <reaction evidence="3">
        <text>Cleavage of hydrophobic, N-terminal signal or leader sequences from secreted and periplasmic proteins.</text>
        <dbReference type="EC" id="3.4.21.89"/>
    </reaction>
</comment>
<evidence type="ECO:0000259" key="4">
    <source>
        <dbReference type="Pfam" id="PF10502"/>
    </source>
</evidence>
<dbReference type="Gene3D" id="2.10.109.10">
    <property type="entry name" value="Umud Fragment, subunit A"/>
    <property type="match status" value="1"/>
</dbReference>
<dbReference type="EMBL" id="CP002547">
    <property type="protein sequence ID" value="ADY56058.1"/>
    <property type="molecule type" value="Genomic_DNA"/>
</dbReference>
<dbReference type="Proteomes" id="UP000007488">
    <property type="component" value="Chromosome"/>
</dbReference>
<dbReference type="InterPro" id="IPR036286">
    <property type="entry name" value="LexA/Signal_pep-like_sf"/>
</dbReference>
<dbReference type="GO" id="GO:0009003">
    <property type="term" value="F:signal peptidase activity"/>
    <property type="evidence" value="ECO:0007669"/>
    <property type="project" value="UniProtKB-EC"/>
</dbReference>
<dbReference type="HOGENOM" id="CLU_028723_5_1_9"/>
<dbReference type="InterPro" id="IPR000223">
    <property type="entry name" value="Pept_S26A_signal_pept_1"/>
</dbReference>
<keyword evidence="3" id="KW-1133">Transmembrane helix</keyword>
<name>F0SZH2_SYNGF</name>
<keyword evidence="3" id="KW-0812">Transmembrane</keyword>
<gene>
    <name evidence="5" type="ordered locus">Sgly_1761</name>
</gene>
<dbReference type="Pfam" id="PF10502">
    <property type="entry name" value="Peptidase_S26"/>
    <property type="match status" value="1"/>
</dbReference>
<dbReference type="RefSeq" id="WP_013624926.1">
    <property type="nucleotide sequence ID" value="NC_015172.1"/>
</dbReference>
<dbReference type="PRINTS" id="PR00727">
    <property type="entry name" value="LEADERPTASE"/>
</dbReference>
<reference evidence="6" key="2">
    <citation type="submission" date="2011-02" db="EMBL/GenBank/DDBJ databases">
        <title>The complete genome of Syntrophobotulus glycolicus DSM 8271.</title>
        <authorList>
            <person name="Lucas S."/>
            <person name="Copeland A."/>
            <person name="Lapidus A."/>
            <person name="Bruce D."/>
            <person name="Goodwin L."/>
            <person name="Pitluck S."/>
            <person name="Kyrpides N."/>
            <person name="Mavromatis K."/>
            <person name="Pagani I."/>
            <person name="Ivanova N."/>
            <person name="Mikhailova N."/>
            <person name="Chertkov O."/>
            <person name="Held B."/>
            <person name="Detter J.C."/>
            <person name="Tapia R."/>
            <person name="Han C."/>
            <person name="Land M."/>
            <person name="Hauser L."/>
            <person name="Markowitz V."/>
            <person name="Cheng J.-F."/>
            <person name="Hugenholtz P."/>
            <person name="Woyke T."/>
            <person name="Wu D."/>
            <person name="Spring S."/>
            <person name="Schroeder M."/>
            <person name="Brambilla E."/>
            <person name="Klenk H.-P."/>
            <person name="Eisen J.A."/>
        </authorList>
    </citation>
    <scope>NUCLEOTIDE SEQUENCE [LARGE SCALE GENOMIC DNA]</scope>
    <source>
        <strain evidence="6">DSM 8271 / FlGlyR</strain>
    </source>
</reference>
<keyword evidence="6" id="KW-1185">Reference proteome</keyword>
<keyword evidence="3" id="KW-0472">Membrane</keyword>
<reference evidence="5 6" key="1">
    <citation type="journal article" date="2011" name="Stand. Genomic Sci.">
        <title>Complete genome sequence of Syntrophobotulus glycolicus type strain (FlGlyR).</title>
        <authorList>
            <person name="Han C."/>
            <person name="Mwirichia R."/>
            <person name="Chertkov O."/>
            <person name="Held B."/>
            <person name="Lapidus A."/>
            <person name="Nolan M."/>
            <person name="Lucas S."/>
            <person name="Hammon N."/>
            <person name="Deshpande S."/>
            <person name="Cheng J.F."/>
            <person name="Tapia R."/>
            <person name="Goodwin L."/>
            <person name="Pitluck S."/>
            <person name="Huntemann M."/>
            <person name="Liolios K."/>
            <person name="Ivanova N."/>
            <person name="Pagani I."/>
            <person name="Mavromatis K."/>
            <person name="Ovchinikova G."/>
            <person name="Pati A."/>
            <person name="Chen A."/>
            <person name="Palaniappan K."/>
            <person name="Land M."/>
            <person name="Hauser L."/>
            <person name="Brambilla E.M."/>
            <person name="Rohde M."/>
            <person name="Spring S."/>
            <person name="Sikorski J."/>
            <person name="Goker M."/>
            <person name="Woyke T."/>
            <person name="Bristow J."/>
            <person name="Eisen J.A."/>
            <person name="Markowitz V."/>
            <person name="Hugenholtz P."/>
            <person name="Kyrpides N.C."/>
            <person name="Klenk H.P."/>
            <person name="Detter J.C."/>
        </authorList>
    </citation>
    <scope>NUCLEOTIDE SEQUENCE [LARGE SCALE GENOMIC DNA]</scope>
    <source>
        <strain evidence="6">DSM 8271 / FlGlyR</strain>
    </source>
</reference>
<comment type="similarity">
    <text evidence="2 3">Belongs to the peptidase S26 family.</text>
</comment>
<organism evidence="5 6">
    <name type="scientific">Syntrophobotulus glycolicus (strain DSM 8271 / FlGlyR)</name>
    <dbReference type="NCBI Taxonomy" id="645991"/>
    <lineage>
        <taxon>Bacteria</taxon>
        <taxon>Bacillati</taxon>
        <taxon>Bacillota</taxon>
        <taxon>Clostridia</taxon>
        <taxon>Eubacteriales</taxon>
        <taxon>Desulfitobacteriaceae</taxon>
        <taxon>Syntrophobotulus</taxon>
    </lineage>
</organism>
<dbReference type="OrthoDB" id="9802919at2"/>